<proteinExistence type="predicted"/>
<evidence type="ECO:0000313" key="1">
    <source>
        <dbReference type="EMBL" id="ADO37611.1"/>
    </source>
</evidence>
<dbReference type="EMBL" id="CP002273">
    <property type="protein sequence ID" value="ADO37611.1"/>
    <property type="molecule type" value="Genomic_DNA"/>
</dbReference>
<accession>E3GNB6</accession>
<keyword evidence="2" id="KW-1185">Reference proteome</keyword>
<sequence length="37" mass="4671">MYLFFNYMKTVPQFLMVIKKWLTCSVEKMRRMVHNKK</sequence>
<reference evidence="1 2" key="2">
    <citation type="journal article" date="2011" name="J. Bacteriol.">
        <title>Complete genome sequence of a carbon monoxide-utilizing acetogen, Eubacterium limosum KIST612.</title>
        <authorList>
            <person name="Roh H."/>
            <person name="Ko H.J."/>
            <person name="Kim D."/>
            <person name="Choi D.G."/>
            <person name="Park S."/>
            <person name="Kim S."/>
            <person name="Chang I.S."/>
            <person name="Choi I.G."/>
        </authorList>
    </citation>
    <scope>NUCLEOTIDE SEQUENCE [LARGE SCALE GENOMIC DNA]</scope>
    <source>
        <strain evidence="1 2">KIST612</strain>
    </source>
</reference>
<evidence type="ECO:0000313" key="2">
    <source>
        <dbReference type="Proteomes" id="UP000006873"/>
    </source>
</evidence>
<dbReference type="HOGENOM" id="CLU_3343824_0_0_9"/>
<gene>
    <name evidence="1" type="ordered locus">ELI_2630</name>
</gene>
<protein>
    <submittedName>
        <fullName evidence="1">Uncharacterized protein</fullName>
    </submittedName>
</protein>
<dbReference type="Proteomes" id="UP000006873">
    <property type="component" value="Chromosome"/>
</dbReference>
<reference key="1">
    <citation type="submission" date="2010-09" db="EMBL/GenBank/DDBJ databases">
        <authorList>
            <person name="Roh H."/>
            <person name="Ko H.-J."/>
            <person name="Kim D."/>
            <person name="Choi D.G."/>
            <person name="Park S."/>
            <person name="Kim S."/>
            <person name="Kim K.H."/>
            <person name="Chang I.S."/>
            <person name="Choi I.-G."/>
        </authorList>
    </citation>
    <scope>NUCLEOTIDE SEQUENCE</scope>
    <source>
        <strain>KIST612</strain>
    </source>
</reference>
<name>E3GNB6_9FIRM</name>
<dbReference type="KEGG" id="elm:ELI_2630"/>
<organism evidence="1 2">
    <name type="scientific">Eubacterium callanderi</name>
    <dbReference type="NCBI Taxonomy" id="53442"/>
    <lineage>
        <taxon>Bacteria</taxon>
        <taxon>Bacillati</taxon>
        <taxon>Bacillota</taxon>
        <taxon>Clostridia</taxon>
        <taxon>Eubacteriales</taxon>
        <taxon>Eubacteriaceae</taxon>
        <taxon>Eubacterium</taxon>
    </lineage>
</organism>
<dbReference type="AlphaFoldDB" id="E3GNB6"/>